<dbReference type="InterPro" id="IPR004099">
    <property type="entry name" value="Pyr_nucl-diS_OxRdtase_dimer"/>
</dbReference>
<dbReference type="GO" id="GO:0006749">
    <property type="term" value="P:glutathione metabolic process"/>
    <property type="evidence" value="ECO:0007669"/>
    <property type="project" value="TreeGrafter"/>
</dbReference>
<dbReference type="InterPro" id="IPR006338">
    <property type="entry name" value="Thioredoxin/glutathione_Rdtase"/>
</dbReference>
<dbReference type="PRINTS" id="PR00411">
    <property type="entry name" value="PNDRDTASEI"/>
</dbReference>
<evidence type="ECO:0000256" key="10">
    <source>
        <dbReference type="ARBA" id="ARBA00022982"/>
    </source>
</evidence>
<feature type="domain" description="Pyridine nucleotide-disulphide oxidoreductase dimerisation" evidence="18">
    <location>
        <begin position="469"/>
        <end position="580"/>
    </location>
</feature>
<dbReference type="NCBIfam" id="TIGR02180">
    <property type="entry name" value="GRX_euk"/>
    <property type="match status" value="1"/>
</dbReference>
<evidence type="ECO:0000256" key="13">
    <source>
        <dbReference type="ARBA" id="ARBA00023284"/>
    </source>
</evidence>
<keyword evidence="7 16" id="KW-0274">FAD</keyword>
<dbReference type="PROSITE" id="PS00076">
    <property type="entry name" value="PYRIDINE_REDOX_1"/>
    <property type="match status" value="1"/>
</dbReference>
<dbReference type="InterPro" id="IPR036188">
    <property type="entry name" value="FAD/NAD-bd_sf"/>
</dbReference>
<dbReference type="Gene3D" id="3.40.30.10">
    <property type="entry name" value="Glutaredoxin"/>
    <property type="match status" value="1"/>
</dbReference>
<dbReference type="GO" id="GO:0005829">
    <property type="term" value="C:cytosol"/>
    <property type="evidence" value="ECO:0007669"/>
    <property type="project" value="TreeGrafter"/>
</dbReference>
<feature type="domain" description="FAD/NAD(P)-binding" evidence="19">
    <location>
        <begin position="114"/>
        <end position="449"/>
    </location>
</feature>
<dbReference type="NCBIfam" id="TIGR01438">
    <property type="entry name" value="TGR"/>
    <property type="match status" value="1"/>
</dbReference>
<dbReference type="SUPFAM" id="SSF55424">
    <property type="entry name" value="FAD/NAD-linked reductases, dimerisation (C-terminal) domain"/>
    <property type="match status" value="1"/>
</dbReference>
<dbReference type="GO" id="GO:0050660">
    <property type="term" value="F:flavin adenine dinucleotide binding"/>
    <property type="evidence" value="ECO:0007669"/>
    <property type="project" value="InterPro"/>
</dbReference>
<comment type="function">
    <text evidence="2">Has a glutathione-disulfide oxidoreductase activity in the presence of NADPH and glutathione reductase. Reduces low molecular weight disulfides and proteins.</text>
</comment>
<sequence length="596" mass="65498">MAPVAPKQMEININNLIQSNKVMIFSKSYCPFCVKVKNLFTSFPVEYNALELDKIDDGPEVQKVLSGMTGKSTVPQVFVNKVFIGGCDDTFQAHSEGRLKQLLQIETEQENYDFDLVIVGGGSGGISAAKTASALGKRVAVLDFVKPSPIGTSWGLGGTCVNVGCIPKKLMHQAAILGQSIKDARHYGWEVPDVKHNWEAMKNAIQDHIHSLNWKYRVALRENGAKYINGYGQFVSPHKLQVTDKRGKETFITTDKVIIATGERPRYPDCPGAKEYGITSDDLFSLSYCPGRTLVIGASYVALECAGFLHGIGLDVTVMVRSILLRGFDQEMANRIGDYMEKEGIKFIRKCIPEKIECLENGQPGRLKVTGKMVETSEEVVDEYNTVIFAIGRNACTTDIGLDKAGVNINPKNFKIPAINEQTNIPNIYAIGDVLEGKPELTPVAIEAGMLLAKRMFSGSNIQCDYINVPTTVFTPLEYGCVGYSEEAAIEKFGTDNIEVYHTLYTPLEWEIAHREQVASYAKIICLRKENEKIVGFHYLGPNAGEVTQGFAVAIKKGTTKEELDATIGIHPTCAELFTTLKLTKSSGAELSMKGC</sequence>
<organism evidence="20">
    <name type="scientific">Centruroides hentzi</name>
    <dbReference type="NCBI Taxonomy" id="88313"/>
    <lineage>
        <taxon>Eukaryota</taxon>
        <taxon>Metazoa</taxon>
        <taxon>Ecdysozoa</taxon>
        <taxon>Arthropoda</taxon>
        <taxon>Chelicerata</taxon>
        <taxon>Arachnida</taxon>
        <taxon>Scorpiones</taxon>
        <taxon>Buthida</taxon>
        <taxon>Buthoidea</taxon>
        <taxon>Buthidae</taxon>
        <taxon>Centruroides</taxon>
    </lineage>
</organism>
<evidence type="ECO:0000256" key="5">
    <source>
        <dbReference type="ARBA" id="ARBA00022448"/>
    </source>
</evidence>
<dbReference type="PANTHER" id="PTHR42737">
    <property type="entry name" value="GLUTATHIONE REDUCTASE"/>
    <property type="match status" value="1"/>
</dbReference>
<dbReference type="InterPro" id="IPR046952">
    <property type="entry name" value="GSHR/TRXR-like"/>
</dbReference>
<evidence type="ECO:0000259" key="18">
    <source>
        <dbReference type="Pfam" id="PF02852"/>
    </source>
</evidence>
<dbReference type="InterPro" id="IPR036249">
    <property type="entry name" value="Thioredoxin-like_sf"/>
</dbReference>
<dbReference type="GO" id="GO:0005739">
    <property type="term" value="C:mitochondrion"/>
    <property type="evidence" value="ECO:0007669"/>
    <property type="project" value="TreeGrafter"/>
</dbReference>
<evidence type="ECO:0000256" key="7">
    <source>
        <dbReference type="ARBA" id="ARBA00022827"/>
    </source>
</evidence>
<dbReference type="InterPro" id="IPR012999">
    <property type="entry name" value="Pyr_OxRdtase_I_AS"/>
</dbReference>
<comment type="catalytic activity">
    <reaction evidence="14">
        <text>[thioredoxin]-dithiol + NADP(+) = [thioredoxin]-disulfide + NADPH + H(+)</text>
        <dbReference type="Rhea" id="RHEA:20345"/>
        <dbReference type="Rhea" id="RHEA-COMP:10698"/>
        <dbReference type="Rhea" id="RHEA-COMP:10700"/>
        <dbReference type="ChEBI" id="CHEBI:15378"/>
        <dbReference type="ChEBI" id="CHEBI:29950"/>
        <dbReference type="ChEBI" id="CHEBI:50058"/>
        <dbReference type="ChEBI" id="CHEBI:57783"/>
        <dbReference type="ChEBI" id="CHEBI:58349"/>
        <dbReference type="EC" id="1.8.1.9"/>
    </reaction>
</comment>
<comment type="function">
    <text evidence="15">Thioredoxin system is a major player in glutathione metabolism, due to the demonstrated absence of a glutathione reductase. Functionally interacts with the Sod/Cat reactive oxidation species (ROS) defense system and thereby has a role in preadult development and life span. Lack of a glutathione reductase suggests antioxidant defense in Drosophila, and probably in related insects, differs fundamentally from that in other organisms.</text>
</comment>
<dbReference type="GO" id="GO:0004362">
    <property type="term" value="F:glutathione-disulfide reductase (NADPH) activity"/>
    <property type="evidence" value="ECO:0007669"/>
    <property type="project" value="TreeGrafter"/>
</dbReference>
<keyword evidence="12" id="KW-1015">Disulfide bond</keyword>
<evidence type="ECO:0000256" key="16">
    <source>
        <dbReference type="RuleBase" id="RU003691"/>
    </source>
</evidence>
<evidence type="ECO:0000256" key="11">
    <source>
        <dbReference type="ARBA" id="ARBA00023002"/>
    </source>
</evidence>
<dbReference type="SUPFAM" id="SSF52833">
    <property type="entry name" value="Thioredoxin-like"/>
    <property type="match status" value="1"/>
</dbReference>
<keyword evidence="9" id="KW-0712">Selenocysteine</keyword>
<comment type="cofactor">
    <cofactor evidence="1">
        <name>FAD</name>
        <dbReference type="ChEBI" id="CHEBI:57692"/>
    </cofactor>
</comment>
<evidence type="ECO:0000256" key="1">
    <source>
        <dbReference type="ARBA" id="ARBA00001974"/>
    </source>
</evidence>
<keyword evidence="11 16" id="KW-0560">Oxidoreductase</keyword>
<dbReference type="GO" id="GO:0045454">
    <property type="term" value="P:cell redox homeostasis"/>
    <property type="evidence" value="ECO:0007669"/>
    <property type="project" value="InterPro"/>
</dbReference>
<comment type="similarity">
    <text evidence="3 16">Belongs to the class-I pyridine nucleotide-disulfide oxidoreductase family.</text>
</comment>
<keyword evidence="5" id="KW-0813">Transport</keyword>
<protein>
    <recommendedName>
        <fullName evidence="4">thioredoxin-disulfide reductase (NADPH)</fullName>
        <ecNumber evidence="4">1.8.1.9</ecNumber>
    </recommendedName>
</protein>
<dbReference type="FunFam" id="3.50.50.60:FF:000190">
    <property type="entry name" value="Thioredoxin reductase"/>
    <property type="match status" value="1"/>
</dbReference>
<dbReference type="Gene3D" id="3.50.50.60">
    <property type="entry name" value="FAD/NAD(P)-binding domain"/>
    <property type="match status" value="2"/>
</dbReference>
<dbReference type="SUPFAM" id="SSF51905">
    <property type="entry name" value="FAD/NAD(P)-binding domain"/>
    <property type="match status" value="1"/>
</dbReference>
<dbReference type="InterPro" id="IPR011899">
    <property type="entry name" value="Glutaredoxin_euk/vir"/>
</dbReference>
<dbReference type="Gene3D" id="3.30.390.30">
    <property type="match status" value="1"/>
</dbReference>
<accession>A0A2I9LPT7</accession>
<dbReference type="InterPro" id="IPR011767">
    <property type="entry name" value="GLR_AS"/>
</dbReference>
<keyword evidence="10" id="KW-0249">Electron transport</keyword>
<dbReference type="AlphaFoldDB" id="A0A2I9LPT7"/>
<evidence type="ECO:0000256" key="6">
    <source>
        <dbReference type="ARBA" id="ARBA00022630"/>
    </source>
</evidence>
<evidence type="ECO:0000256" key="12">
    <source>
        <dbReference type="ARBA" id="ARBA00023157"/>
    </source>
</evidence>
<proteinExistence type="inferred from homology"/>
<dbReference type="InterPro" id="IPR016156">
    <property type="entry name" value="FAD/NAD-linked_Rdtase_dimer_sf"/>
</dbReference>
<evidence type="ECO:0000256" key="14">
    <source>
        <dbReference type="ARBA" id="ARBA00048132"/>
    </source>
</evidence>
<keyword evidence="8" id="KW-0521">NADP</keyword>
<evidence type="ECO:0000259" key="17">
    <source>
        <dbReference type="Pfam" id="PF00462"/>
    </source>
</evidence>
<dbReference type="FunFam" id="3.30.390.30:FF:000004">
    <property type="entry name" value="Thioredoxin reductase 1, cytoplasmic"/>
    <property type="match status" value="1"/>
</dbReference>
<dbReference type="FunFam" id="3.40.30.10:FF:000093">
    <property type="entry name" value="Glutaredoxin 2"/>
    <property type="match status" value="1"/>
</dbReference>
<evidence type="ECO:0000313" key="20">
    <source>
        <dbReference type="EMBL" id="MBW20398.1"/>
    </source>
</evidence>
<feature type="domain" description="Glutaredoxin" evidence="17">
    <location>
        <begin position="22"/>
        <end position="84"/>
    </location>
</feature>
<dbReference type="GO" id="GO:0034599">
    <property type="term" value="P:cellular response to oxidative stress"/>
    <property type="evidence" value="ECO:0007669"/>
    <property type="project" value="TreeGrafter"/>
</dbReference>
<dbReference type="PRINTS" id="PR00368">
    <property type="entry name" value="FADPNR"/>
</dbReference>
<dbReference type="PROSITE" id="PS00195">
    <property type="entry name" value="GLUTAREDOXIN_1"/>
    <property type="match status" value="1"/>
</dbReference>
<dbReference type="PANTHER" id="PTHR42737:SF8">
    <property type="entry name" value="THIOREDOXIN-DISULFIDE REDUCTASE"/>
    <property type="match status" value="1"/>
</dbReference>
<keyword evidence="6 16" id="KW-0285">Flavoprotein</keyword>
<dbReference type="Pfam" id="PF02852">
    <property type="entry name" value="Pyr_redox_dim"/>
    <property type="match status" value="1"/>
</dbReference>
<evidence type="ECO:0000256" key="8">
    <source>
        <dbReference type="ARBA" id="ARBA00022857"/>
    </source>
</evidence>
<evidence type="ECO:0000256" key="4">
    <source>
        <dbReference type="ARBA" id="ARBA00012610"/>
    </source>
</evidence>
<evidence type="ECO:0000256" key="9">
    <source>
        <dbReference type="ARBA" id="ARBA00022933"/>
    </source>
</evidence>
<dbReference type="CDD" id="cd03419">
    <property type="entry name" value="GRX_GRXh_1_2_like"/>
    <property type="match status" value="1"/>
</dbReference>
<evidence type="ECO:0000256" key="2">
    <source>
        <dbReference type="ARBA" id="ARBA00002549"/>
    </source>
</evidence>
<evidence type="ECO:0000256" key="15">
    <source>
        <dbReference type="ARBA" id="ARBA00054062"/>
    </source>
</evidence>
<evidence type="ECO:0000256" key="3">
    <source>
        <dbReference type="ARBA" id="ARBA00007532"/>
    </source>
</evidence>
<name>A0A2I9LPT7_9SCOR</name>
<evidence type="ECO:0000259" key="19">
    <source>
        <dbReference type="Pfam" id="PF07992"/>
    </source>
</evidence>
<dbReference type="EMBL" id="GFWZ01000408">
    <property type="protein sequence ID" value="MBW20398.1"/>
    <property type="molecule type" value="Transcribed_RNA"/>
</dbReference>
<reference evidence="20" key="1">
    <citation type="journal article" date="2017" name="Toxicon">
        <title>Venom-gland transcriptomics and venom proteomics of the Hentz striped scorpion (Centruroides hentzi; Buthidae) reveal high toxin diversity in a harmless member of a lethal family.</title>
        <authorList>
            <person name="Ward M.J."/>
            <person name="Ellsworth S.A."/>
            <person name="Rokyta D.R."/>
        </authorList>
    </citation>
    <scope>NUCLEOTIDE SEQUENCE</scope>
    <source>
        <tissue evidence="20">Venom gland</tissue>
    </source>
</reference>
<dbReference type="Pfam" id="PF00462">
    <property type="entry name" value="Glutaredoxin"/>
    <property type="match status" value="1"/>
</dbReference>
<dbReference type="InterPro" id="IPR023753">
    <property type="entry name" value="FAD/NAD-binding_dom"/>
</dbReference>
<dbReference type="GO" id="GO:0004791">
    <property type="term" value="F:thioredoxin-disulfide reductase (NADPH) activity"/>
    <property type="evidence" value="ECO:0007669"/>
    <property type="project" value="UniProtKB-EC"/>
</dbReference>
<dbReference type="PROSITE" id="PS51354">
    <property type="entry name" value="GLUTAREDOXIN_2"/>
    <property type="match status" value="1"/>
</dbReference>
<keyword evidence="13 16" id="KW-0676">Redox-active center</keyword>
<dbReference type="InterPro" id="IPR002109">
    <property type="entry name" value="Glutaredoxin"/>
</dbReference>
<dbReference type="EC" id="1.8.1.9" evidence="4"/>
<dbReference type="Pfam" id="PF07992">
    <property type="entry name" value="Pyr_redox_2"/>
    <property type="match status" value="1"/>
</dbReference>